<gene>
    <name evidence="1" type="ORF">UFOVP328_59</name>
</gene>
<organism evidence="1">
    <name type="scientific">uncultured Caudovirales phage</name>
    <dbReference type="NCBI Taxonomy" id="2100421"/>
    <lineage>
        <taxon>Viruses</taxon>
        <taxon>Duplodnaviria</taxon>
        <taxon>Heunggongvirae</taxon>
        <taxon>Uroviricota</taxon>
        <taxon>Caudoviricetes</taxon>
        <taxon>Peduoviridae</taxon>
        <taxon>Maltschvirus</taxon>
        <taxon>Maltschvirus maltsch</taxon>
    </lineage>
</organism>
<dbReference type="EMBL" id="LR796341">
    <property type="protein sequence ID" value="CAB4137713.1"/>
    <property type="molecule type" value="Genomic_DNA"/>
</dbReference>
<evidence type="ECO:0000313" key="1">
    <source>
        <dbReference type="EMBL" id="CAB4137713.1"/>
    </source>
</evidence>
<name>A0A6J5LX28_9CAUD</name>
<accession>A0A6J5LX28</accession>
<proteinExistence type="predicted"/>
<reference evidence="1" key="1">
    <citation type="submission" date="2020-04" db="EMBL/GenBank/DDBJ databases">
        <authorList>
            <person name="Chiriac C."/>
            <person name="Salcher M."/>
            <person name="Ghai R."/>
            <person name="Kavagutti S V."/>
        </authorList>
    </citation>
    <scope>NUCLEOTIDE SEQUENCE</scope>
</reference>
<protein>
    <submittedName>
        <fullName evidence="1">Uncharacterized protein</fullName>
    </submittedName>
</protein>
<sequence>MRYLILTYYRKATGQIDEVMAVSKNLKRRDLQTANVILDFKEQKVLQASMGGDQVPKDWDRIVAYYYQHYAHTIERLFEENGHPLNILVEQRTNAPEQPVDQKV</sequence>